<evidence type="ECO:0008006" key="5">
    <source>
        <dbReference type="Google" id="ProtNLM"/>
    </source>
</evidence>
<dbReference type="Proteomes" id="UP000033531">
    <property type="component" value="Unassembled WGS sequence"/>
</dbReference>
<accession>A0A0F4LEQ2</accession>
<dbReference type="EMBL" id="QGLG01000002">
    <property type="protein sequence ID" value="PXY84733.1"/>
    <property type="molecule type" value="Genomic_DNA"/>
</dbReference>
<dbReference type="Proteomes" id="UP000247698">
    <property type="component" value="Unassembled WGS sequence"/>
</dbReference>
<dbReference type="AlphaFoldDB" id="A0A0F4LEQ2"/>
<dbReference type="HOGENOM" id="CLU_2423137_0_0_9"/>
<evidence type="ECO:0000313" key="1">
    <source>
        <dbReference type="EMBL" id="KJY56803.1"/>
    </source>
</evidence>
<proteinExistence type="predicted"/>
<reference evidence="1 3" key="1">
    <citation type="submission" date="2015-01" db="EMBL/GenBank/DDBJ databases">
        <title>Comparative genomics of the lactic acid bacteria isolated from the honey bee gut.</title>
        <authorList>
            <person name="Ellegaard K.M."/>
            <person name="Tamarit D."/>
            <person name="Javelind E."/>
            <person name="Olofsson T."/>
            <person name="Andersson S.G."/>
            <person name="Vasquez A."/>
        </authorList>
    </citation>
    <scope>NUCLEOTIDE SEQUENCE [LARGE SCALE GENOMIC DNA]</scope>
    <source>
        <strain evidence="1 3">Hma8</strain>
    </source>
</reference>
<comment type="caution">
    <text evidence="1">The sequence shown here is derived from an EMBL/GenBank/DDBJ whole genome shotgun (WGS) entry which is preliminary data.</text>
</comment>
<evidence type="ECO:0000313" key="4">
    <source>
        <dbReference type="Proteomes" id="UP000247698"/>
    </source>
</evidence>
<evidence type="ECO:0000313" key="2">
    <source>
        <dbReference type="EMBL" id="PXY84733.1"/>
    </source>
</evidence>
<name>A0A0F4LEQ2_9LACO</name>
<evidence type="ECO:0000313" key="3">
    <source>
        <dbReference type="Proteomes" id="UP000033531"/>
    </source>
</evidence>
<gene>
    <name evidence="2" type="ORF">DK873_06180</name>
    <name evidence="1" type="ORF">JF74_11570</name>
</gene>
<dbReference type="EMBL" id="JXLI01000010">
    <property type="protein sequence ID" value="KJY56803.1"/>
    <property type="molecule type" value="Genomic_DNA"/>
</dbReference>
<dbReference type="PATRIC" id="fig|1218507.3.peg.1334"/>
<dbReference type="RefSeq" id="WP_046325063.1">
    <property type="nucleotide sequence ID" value="NZ_JBHTMT010000001.1"/>
</dbReference>
<organism evidence="1 3">
    <name type="scientific">Lactobacillus melliventris</name>
    <dbReference type="NCBI Taxonomy" id="1218507"/>
    <lineage>
        <taxon>Bacteria</taxon>
        <taxon>Bacillati</taxon>
        <taxon>Bacillota</taxon>
        <taxon>Bacilli</taxon>
        <taxon>Lactobacillales</taxon>
        <taxon>Lactobacillaceae</taxon>
        <taxon>Lactobacillus</taxon>
    </lineage>
</organism>
<sequence>MKNSLKKLCHYFFDYDDEKLSIYSQYNYEILAELNRALLGRSYVLISYQDGTSEIGQIINRISAGRFILRSVNKKIIKIIDIDNIFRIDLE</sequence>
<reference evidence="2 4" key="2">
    <citation type="submission" date="2018-05" db="EMBL/GenBank/DDBJ databases">
        <title>Reference genomes for bee gut microbiota database.</title>
        <authorList>
            <person name="Ellegaard K.M."/>
        </authorList>
    </citation>
    <scope>NUCLEOTIDE SEQUENCE [LARGE SCALE GENOMIC DNA]</scope>
    <source>
        <strain evidence="2 4">ESL0184</strain>
    </source>
</reference>
<dbReference type="STRING" id="1218507.JF74_11570"/>
<dbReference type="OrthoDB" id="2325330at2"/>
<protein>
    <recommendedName>
        <fullName evidence="5">YolD-like protein</fullName>
    </recommendedName>
</protein>
<keyword evidence="4" id="KW-1185">Reference proteome</keyword>